<dbReference type="Proteomes" id="UP000054270">
    <property type="component" value="Unassembled WGS sequence"/>
</dbReference>
<evidence type="ECO:0000256" key="1">
    <source>
        <dbReference type="SAM" id="MobiDB-lite"/>
    </source>
</evidence>
<sequence>MPKNERRPYSLFGETSLGTIPGNYQEKDSTWRDRTTVAPTNLDCFRLHLFSILKLLFQIKSLKKQAPTRNSMVYHPQKTSPKCKLGLLRRSKRTLRHAFMNEWPTPFVTHNEQNNPGSFASEKLGCSESPPSYETLYPGSPCSSFQSADSGVGASIGPYNPPARRTDKSYPVRRREGLITPVRSPLIECVYTGSSSEYSIQSDPSLGNSVSPHTWNGAHSSTALHPVPQPPLAAHTSLEDSSRSIVVRAFTDTHMSGLESTDSHSQRERYSPLTSHPIPQLQISSHPLLRAPNRSPSTPDLHRSPQRENIQRHSSARRSSTPVIRSLPRCPLNARIAVEVPKCSRDMQAFYGFNPLESVDRHDVWQRRSPLASHTAEELSHKASSYLKVPNHSTNSPALSSDLSSASANSHDIGKIHSSPTTQPSYYRVCTSKTVPEYSPSTSPMYNITPSFSTKSYSLGCDHSSVKRNRKPQSPYNAHTFVESTSSALSIPTISSAIPPSISEDHCQCESVCPPPSHAVPKPLLNTRALIEEPNGNLSAQKLYNLFQLFSEMAPYQLQPYVQRIEEQNRVIMELRGQLPQMPWYSDCDASGWQAGCKQNYHRFEHWN</sequence>
<feature type="region of interest" description="Disordered" evidence="1">
    <location>
        <begin position="256"/>
        <end position="324"/>
    </location>
</feature>
<feature type="region of interest" description="Disordered" evidence="1">
    <location>
        <begin position="388"/>
        <end position="420"/>
    </location>
</feature>
<feature type="compositionally biased region" description="Low complexity" evidence="1">
    <location>
        <begin position="393"/>
        <end position="410"/>
    </location>
</feature>
<reference evidence="3" key="1">
    <citation type="submission" date="2014-04" db="EMBL/GenBank/DDBJ databases">
        <title>Evolutionary Origins and Diversification of the Mycorrhizal Mutualists.</title>
        <authorList>
            <consortium name="DOE Joint Genome Institute"/>
            <consortium name="Mycorrhizal Genomics Consortium"/>
            <person name="Kohler A."/>
            <person name="Kuo A."/>
            <person name="Nagy L.G."/>
            <person name="Floudas D."/>
            <person name="Copeland A."/>
            <person name="Barry K.W."/>
            <person name="Cichocki N."/>
            <person name="Veneault-Fourrey C."/>
            <person name="LaButti K."/>
            <person name="Lindquist E.A."/>
            <person name="Lipzen A."/>
            <person name="Lundell T."/>
            <person name="Morin E."/>
            <person name="Murat C."/>
            <person name="Riley R."/>
            <person name="Ohm R."/>
            <person name="Sun H."/>
            <person name="Tunlid A."/>
            <person name="Henrissat B."/>
            <person name="Grigoriev I.V."/>
            <person name="Hibbett D.S."/>
            <person name="Martin F."/>
        </authorList>
    </citation>
    <scope>NUCLEOTIDE SEQUENCE [LARGE SCALE GENOMIC DNA]</scope>
    <source>
        <strain evidence="3">FD-334 SS-4</strain>
    </source>
</reference>
<feature type="compositionally biased region" description="Basic and acidic residues" evidence="1">
    <location>
        <begin position="261"/>
        <end position="270"/>
    </location>
</feature>
<organism evidence="2 3">
    <name type="scientific">Hypholoma sublateritium (strain FD-334 SS-4)</name>
    <dbReference type="NCBI Taxonomy" id="945553"/>
    <lineage>
        <taxon>Eukaryota</taxon>
        <taxon>Fungi</taxon>
        <taxon>Dikarya</taxon>
        <taxon>Basidiomycota</taxon>
        <taxon>Agaricomycotina</taxon>
        <taxon>Agaricomycetes</taxon>
        <taxon>Agaricomycetidae</taxon>
        <taxon>Agaricales</taxon>
        <taxon>Agaricineae</taxon>
        <taxon>Strophariaceae</taxon>
        <taxon>Hypholoma</taxon>
    </lineage>
</organism>
<evidence type="ECO:0000313" key="3">
    <source>
        <dbReference type="Proteomes" id="UP000054270"/>
    </source>
</evidence>
<feature type="compositionally biased region" description="Basic and acidic residues" evidence="1">
    <location>
        <begin position="300"/>
        <end position="311"/>
    </location>
</feature>
<protein>
    <submittedName>
        <fullName evidence="2">Uncharacterized protein</fullName>
    </submittedName>
</protein>
<keyword evidence="3" id="KW-1185">Reference proteome</keyword>
<name>A0A0D2L6B8_HYPSF</name>
<accession>A0A0D2L6B8</accession>
<evidence type="ECO:0000313" key="2">
    <source>
        <dbReference type="EMBL" id="KJA22482.1"/>
    </source>
</evidence>
<proteinExistence type="predicted"/>
<feature type="region of interest" description="Disordered" evidence="1">
    <location>
        <begin position="198"/>
        <end position="239"/>
    </location>
</feature>
<gene>
    <name evidence="2" type="ORF">HYPSUDRAFT_40860</name>
</gene>
<feature type="compositionally biased region" description="Polar residues" evidence="1">
    <location>
        <begin position="198"/>
        <end position="223"/>
    </location>
</feature>
<dbReference type="EMBL" id="KN817549">
    <property type="protein sequence ID" value="KJA22482.1"/>
    <property type="molecule type" value="Genomic_DNA"/>
</dbReference>
<dbReference type="AlphaFoldDB" id="A0A0D2L6B8"/>